<sequence>MLRNFAAAADHGHVPGRPAAADGLREAFVRTGRGTAGDATGLCGVTYAVHNVPRRPGVFNILAVAPVADERELAALQQRTLLRIRPHHHRSALAFTPGVSHDLRRLESIGEGYHLAWAAINALRTDGTGVFQGPDVSLADGEPLTGPAVPGFSPGAGTPLSHDRVDLRGLLRMPFDTPAHLAEGNPARFALIYSMLRPPDGESFQTLNIHAAGPLRSAETYIDAAARIRGHTPAPQAQQAERAARSRAEAARRISTSGTPPRPVSQSPTPAAPRPRPGDPEPSPHQSRHRR</sequence>
<dbReference type="RefSeq" id="WP_231332129.1">
    <property type="nucleotide sequence ID" value="NZ_CP059572.1"/>
</dbReference>
<reference evidence="2" key="1">
    <citation type="submission" date="2020-07" db="EMBL/GenBank/DDBJ databases">
        <authorList>
            <person name="Tarantini F.S."/>
            <person name="Hong K.W."/>
            <person name="Chan K.G."/>
        </authorList>
    </citation>
    <scope>NUCLEOTIDE SEQUENCE</scope>
    <source>
        <strain evidence="2">32-07</strain>
    </source>
</reference>
<dbReference type="EMBL" id="CP059572">
    <property type="protein sequence ID" value="QXJ25916.1"/>
    <property type="molecule type" value="Genomic_DNA"/>
</dbReference>
<evidence type="ECO:0000313" key="3">
    <source>
        <dbReference type="Proteomes" id="UP001049518"/>
    </source>
</evidence>
<dbReference type="Proteomes" id="UP001049518">
    <property type="component" value="Chromosome"/>
</dbReference>
<name>A0ABX8R5V8_9ACTN</name>
<protein>
    <submittedName>
        <fullName evidence="2">Uncharacterized protein</fullName>
    </submittedName>
</protein>
<feature type="region of interest" description="Disordered" evidence="1">
    <location>
        <begin position="231"/>
        <end position="291"/>
    </location>
</feature>
<keyword evidence="3" id="KW-1185">Reference proteome</keyword>
<feature type="compositionally biased region" description="Pro residues" evidence="1">
    <location>
        <begin position="270"/>
        <end position="283"/>
    </location>
</feature>
<proteinExistence type="predicted"/>
<feature type="compositionally biased region" description="Basic and acidic residues" evidence="1">
    <location>
        <begin position="242"/>
        <end position="252"/>
    </location>
</feature>
<organism evidence="2 3">
    <name type="scientific">Actinomadura graeca</name>
    <dbReference type="NCBI Taxonomy" id="2750812"/>
    <lineage>
        <taxon>Bacteria</taxon>
        <taxon>Bacillati</taxon>
        <taxon>Actinomycetota</taxon>
        <taxon>Actinomycetes</taxon>
        <taxon>Streptosporangiales</taxon>
        <taxon>Thermomonosporaceae</taxon>
        <taxon>Actinomadura</taxon>
    </lineage>
</organism>
<accession>A0ABX8R5V8</accession>
<evidence type="ECO:0000313" key="2">
    <source>
        <dbReference type="EMBL" id="QXJ25916.1"/>
    </source>
</evidence>
<evidence type="ECO:0000256" key="1">
    <source>
        <dbReference type="SAM" id="MobiDB-lite"/>
    </source>
</evidence>
<gene>
    <name evidence="2" type="ORF">AGRA3207_007485</name>
</gene>